<organism evidence="3 4">
    <name type="scientific">Pseudacidovorax intermedius</name>
    <dbReference type="NCBI Taxonomy" id="433924"/>
    <lineage>
        <taxon>Bacteria</taxon>
        <taxon>Pseudomonadati</taxon>
        <taxon>Pseudomonadota</taxon>
        <taxon>Betaproteobacteria</taxon>
        <taxon>Burkholderiales</taxon>
        <taxon>Comamonadaceae</taxon>
        <taxon>Pseudacidovorax</taxon>
    </lineage>
</organism>
<name>A0A370FDQ8_9BURK</name>
<dbReference type="Gene3D" id="2.60.40.420">
    <property type="entry name" value="Cupredoxins - blue copper proteins"/>
    <property type="match status" value="1"/>
</dbReference>
<comment type="subcellular location">
    <subcellularLocation>
        <location evidence="1">Periplasm</location>
    </subcellularLocation>
</comment>
<dbReference type="RefSeq" id="WP_114803857.1">
    <property type="nucleotide sequence ID" value="NZ_QQAV01000008.1"/>
</dbReference>
<dbReference type="SUPFAM" id="SSF49503">
    <property type="entry name" value="Cupredoxins"/>
    <property type="match status" value="1"/>
</dbReference>
<gene>
    <name evidence="3" type="ORF">DFR41_10856</name>
</gene>
<dbReference type="InterPro" id="IPR008972">
    <property type="entry name" value="Cupredoxin"/>
</dbReference>
<evidence type="ECO:0000313" key="3">
    <source>
        <dbReference type="EMBL" id="RDI21932.1"/>
    </source>
</evidence>
<evidence type="ECO:0008006" key="5">
    <source>
        <dbReference type="Google" id="ProtNLM"/>
    </source>
</evidence>
<accession>A0A370FDQ8</accession>
<keyword evidence="2" id="KW-0732">Signal</keyword>
<dbReference type="STRING" id="433924.NS331_05325"/>
<feature type="chain" id="PRO_5016753752" description="Plastocyanin" evidence="2">
    <location>
        <begin position="26"/>
        <end position="207"/>
    </location>
</feature>
<comment type="caution">
    <text evidence="3">The sequence shown here is derived from an EMBL/GenBank/DDBJ whole genome shotgun (WGS) entry which is preliminary data.</text>
</comment>
<evidence type="ECO:0000313" key="4">
    <source>
        <dbReference type="Proteomes" id="UP000255265"/>
    </source>
</evidence>
<keyword evidence="4" id="KW-1185">Reference proteome</keyword>
<evidence type="ECO:0000256" key="2">
    <source>
        <dbReference type="SAM" id="SignalP"/>
    </source>
</evidence>
<dbReference type="InterPro" id="IPR034242">
    <property type="entry name" value="MauL"/>
</dbReference>
<protein>
    <recommendedName>
        <fullName evidence="5">Plastocyanin</fullName>
    </recommendedName>
</protein>
<reference evidence="3 4" key="1">
    <citation type="submission" date="2018-07" db="EMBL/GenBank/DDBJ databases">
        <title>Genomic Encyclopedia of Type Strains, Phase IV (KMG-IV): sequencing the most valuable type-strain genomes for metagenomic binning, comparative biology and taxonomic classification.</title>
        <authorList>
            <person name="Goeker M."/>
        </authorList>
    </citation>
    <scope>NUCLEOTIDE SEQUENCE [LARGE SCALE GENOMIC DNA]</scope>
    <source>
        <strain evidence="3 4">DSM 21352</strain>
    </source>
</reference>
<evidence type="ECO:0000256" key="1">
    <source>
        <dbReference type="ARBA" id="ARBA00004418"/>
    </source>
</evidence>
<dbReference type="GO" id="GO:0042597">
    <property type="term" value="C:periplasmic space"/>
    <property type="evidence" value="ECO:0007669"/>
    <property type="project" value="UniProtKB-SubCell"/>
</dbReference>
<dbReference type="CDD" id="cd04221">
    <property type="entry name" value="MauL"/>
    <property type="match status" value="1"/>
</dbReference>
<sequence>MPALAGLRRAARLLPLALLPLAGEAATVEVGVVDAAGRPLAQAVVFLESPAAAAQVRPLKDVELAQAQRRFMPDVLLVTRGTSVDFPNRDEVRHHVYSFSPAKRFELKLYIGRPANPVLFDMPGVVVLGCNIHDDMVGWVLVLDTPHYGRTDAAGRLVLKDVPPGSYQLRTWHAMLPVGEPPAGTVLNVGREGVQARAQLPVRMSPP</sequence>
<feature type="signal peptide" evidence="2">
    <location>
        <begin position="1"/>
        <end position="25"/>
    </location>
</feature>
<dbReference type="Proteomes" id="UP000255265">
    <property type="component" value="Unassembled WGS sequence"/>
</dbReference>
<dbReference type="AlphaFoldDB" id="A0A370FDQ8"/>
<proteinExistence type="predicted"/>
<dbReference type="OrthoDB" id="9772097at2"/>
<dbReference type="EMBL" id="QQAV01000008">
    <property type="protein sequence ID" value="RDI21932.1"/>
    <property type="molecule type" value="Genomic_DNA"/>
</dbReference>